<keyword evidence="3" id="KW-1185">Reference proteome</keyword>
<feature type="region of interest" description="Disordered" evidence="1">
    <location>
        <begin position="226"/>
        <end position="262"/>
    </location>
</feature>
<dbReference type="Proteomes" id="UP000019788">
    <property type="component" value="Segment"/>
</dbReference>
<proteinExistence type="predicted"/>
<accession>X5L106</accession>
<organism evidence="2 3">
    <name type="scientific">Pseudomonas phage vB_PaeP_C2-10_Ab09</name>
    <dbReference type="NCBI Taxonomy" id="1476391"/>
    <lineage>
        <taxon>Viruses</taxon>
        <taxon>Duplodnaviria</taxon>
        <taxon>Heunggongvirae</taxon>
        <taxon>Uroviricota</taxon>
        <taxon>Caudoviricetes</taxon>
        <taxon>Schitoviridae</taxon>
        <taxon>Migulavirinae</taxon>
        <taxon>Litunavirus</taxon>
        <taxon>Litunavirus Ab09</taxon>
    </lineage>
</organism>
<dbReference type="GeneID" id="19487182"/>
<dbReference type="KEGG" id="vg:19487182"/>
<evidence type="ECO:0000256" key="1">
    <source>
        <dbReference type="SAM" id="MobiDB-lite"/>
    </source>
</evidence>
<dbReference type="RefSeq" id="YP_009031834.1">
    <property type="nucleotide sequence ID" value="NC_024140.1"/>
</dbReference>
<reference evidence="3" key="1">
    <citation type="journal article" date="2015" name="PLoS ONE">
        <title>Investigation of a Large Collection of Pseudomonas aeruginosa Bacteriophages Collected from a Single Environmental Source in Abidjan, Cote d'Ivoire.</title>
        <authorList>
            <person name="Essoh C."/>
            <person name="Latino L."/>
            <person name="Midoux C."/>
            <person name="Blouin Y."/>
            <person name="Loukou G."/>
            <person name="Nguetta S.P."/>
            <person name="Lathro S."/>
            <person name="Cablanmian A."/>
            <person name="Kouassi A.K."/>
            <person name="Vergnaud G."/>
            <person name="Pourcel C."/>
        </authorList>
    </citation>
    <scope>NUCLEOTIDE SEQUENCE [LARGE SCALE GENOMIC DNA]</scope>
</reference>
<dbReference type="EMBL" id="HG962375">
    <property type="protein sequence ID" value="CDN96870.1"/>
    <property type="molecule type" value="Genomic_DNA"/>
</dbReference>
<gene>
    <name evidence="2" type="primary">ORF57</name>
</gene>
<evidence type="ECO:0000313" key="2">
    <source>
        <dbReference type="EMBL" id="CDN96870.1"/>
    </source>
</evidence>
<protein>
    <submittedName>
        <fullName evidence="2">N4 gp45-like protein</fullName>
    </submittedName>
</protein>
<name>X5L106_9CAUD</name>
<sequence>MVLQLIHASKGNSTMFGNLSTNNNSDIKEAKDSIGGGSRIFDTDIYAFKILAAYGSESSGGALAVNFEFEEHGTGRKLKIQQYVTSSKEKGQNNYYVNAEGEKHYLPGFNIVNAICLMTAEKELAACVPEQRTLKIYDYDAKAEVPKQVPVLADLTGKDIYLALEKIIENKRVKNEATGQYEDSSETRELNDVAAVFHFGTKKTLNEARAKAEPEFFDKWKEAKAGTVRDKTKKVAGGGAASGRPAPAGGQAGGGKPASLFS</sequence>
<evidence type="ECO:0000313" key="3">
    <source>
        <dbReference type="Proteomes" id="UP000019788"/>
    </source>
</evidence>